<proteinExistence type="predicted"/>
<dbReference type="PANTHER" id="PTHR43861">
    <property type="entry name" value="TRANS-ACONITATE 2-METHYLTRANSFERASE-RELATED"/>
    <property type="match status" value="1"/>
</dbReference>
<dbReference type="InterPro" id="IPR041698">
    <property type="entry name" value="Methyltransf_25"/>
</dbReference>
<dbReference type="EC" id="2.1.1.222" evidence="3"/>
<keyword evidence="3" id="KW-0489">Methyltransferase</keyword>
<dbReference type="InterPro" id="IPR029063">
    <property type="entry name" value="SAM-dependent_MTases_sf"/>
</dbReference>
<evidence type="ECO:0000259" key="2">
    <source>
        <dbReference type="Pfam" id="PF13649"/>
    </source>
</evidence>
<dbReference type="SUPFAM" id="SSF53335">
    <property type="entry name" value="S-adenosyl-L-methionine-dependent methyltransferases"/>
    <property type="match status" value="1"/>
</dbReference>
<dbReference type="AlphaFoldDB" id="A0A644X329"/>
<dbReference type="EMBL" id="VSSQ01001684">
    <property type="protein sequence ID" value="MPM10367.1"/>
    <property type="molecule type" value="Genomic_DNA"/>
</dbReference>
<dbReference type="Pfam" id="PF13649">
    <property type="entry name" value="Methyltransf_25"/>
    <property type="match status" value="1"/>
</dbReference>
<accession>A0A644X329</accession>
<gene>
    <name evidence="3" type="primary">ubiG_17</name>
    <name evidence="3" type="ORF">SDC9_56698</name>
</gene>
<feature type="domain" description="Methyltransferase" evidence="2">
    <location>
        <begin position="49"/>
        <end position="143"/>
    </location>
</feature>
<evidence type="ECO:0000313" key="3">
    <source>
        <dbReference type="EMBL" id="MPM10367.1"/>
    </source>
</evidence>
<organism evidence="3">
    <name type="scientific">bioreactor metagenome</name>
    <dbReference type="NCBI Taxonomy" id="1076179"/>
    <lineage>
        <taxon>unclassified sequences</taxon>
        <taxon>metagenomes</taxon>
        <taxon>ecological metagenomes</taxon>
    </lineage>
</organism>
<keyword evidence="1 3" id="KW-0808">Transferase</keyword>
<dbReference type="GO" id="GO:0102208">
    <property type="term" value="F:2-polyprenyl-6-hydroxyphenol methylase activity"/>
    <property type="evidence" value="ECO:0007669"/>
    <property type="project" value="UniProtKB-EC"/>
</dbReference>
<sequence>MNEKENNNKEVIDFYNQYTTRQKQHGINARHKSIMNKAILHGLKPGHNVLEIGCGVGTQTKLLAGYLKKGTLYSCDISPENIRIAKEDLQKFSNTHCEVADATVFLIDRQFDAIIMPDVIEHIPLELHAGMFQNMEKMLKPDGFIFIHIPNPEYLEWCRVNRPDLLQIIDNPVYPAVMTKSIENTGLYLHTMVTYGLWLRDGDYQYIILKKKGHQDYTAFTNVDKPTLARKFSAKLHVIFRKK</sequence>
<comment type="caution">
    <text evidence="3">The sequence shown here is derived from an EMBL/GenBank/DDBJ whole genome shotgun (WGS) entry which is preliminary data.</text>
</comment>
<dbReference type="GO" id="GO:0032259">
    <property type="term" value="P:methylation"/>
    <property type="evidence" value="ECO:0007669"/>
    <property type="project" value="UniProtKB-KW"/>
</dbReference>
<reference evidence="3" key="1">
    <citation type="submission" date="2019-08" db="EMBL/GenBank/DDBJ databases">
        <authorList>
            <person name="Kucharzyk K."/>
            <person name="Murdoch R.W."/>
            <person name="Higgins S."/>
            <person name="Loffler F."/>
        </authorList>
    </citation>
    <scope>NUCLEOTIDE SEQUENCE</scope>
</reference>
<keyword evidence="3" id="KW-0830">Ubiquinone</keyword>
<name>A0A644X329_9ZZZZ</name>
<protein>
    <submittedName>
        <fullName evidence="3">Ubiquinone biosynthesis O-methyltransferase</fullName>
        <ecNumber evidence="3">2.1.1.222</ecNumber>
    </submittedName>
</protein>
<dbReference type="CDD" id="cd02440">
    <property type="entry name" value="AdoMet_MTases"/>
    <property type="match status" value="1"/>
</dbReference>
<evidence type="ECO:0000256" key="1">
    <source>
        <dbReference type="ARBA" id="ARBA00022679"/>
    </source>
</evidence>
<dbReference type="Gene3D" id="3.40.50.150">
    <property type="entry name" value="Vaccinia Virus protein VP39"/>
    <property type="match status" value="1"/>
</dbReference>